<evidence type="ECO:0000256" key="1">
    <source>
        <dbReference type="ARBA" id="ARBA00007547"/>
    </source>
</evidence>
<gene>
    <name evidence="8" type="ORF">P4O66_020582</name>
</gene>
<dbReference type="Pfam" id="PF15208">
    <property type="entry name" value="Rab15_effector"/>
    <property type="match status" value="1"/>
</dbReference>
<evidence type="ECO:0000256" key="6">
    <source>
        <dbReference type="SAM" id="MobiDB-lite"/>
    </source>
</evidence>
<dbReference type="InterPro" id="IPR029515">
    <property type="entry name" value="Liprin"/>
</dbReference>
<feature type="domain" description="SAM" evidence="7">
    <location>
        <begin position="821"/>
        <end position="852"/>
    </location>
</feature>
<dbReference type="Pfam" id="PF26022">
    <property type="entry name" value="CC_Liprin_beta"/>
    <property type="match status" value="1"/>
</dbReference>
<dbReference type="CDD" id="cd09569">
    <property type="entry name" value="SAM_liprin-beta1_2_repeat3"/>
    <property type="match status" value="1"/>
</dbReference>
<evidence type="ECO:0000313" key="9">
    <source>
        <dbReference type="Proteomes" id="UP001239994"/>
    </source>
</evidence>
<organism evidence="8 9">
    <name type="scientific">Electrophorus voltai</name>
    <dbReference type="NCBI Taxonomy" id="2609070"/>
    <lineage>
        <taxon>Eukaryota</taxon>
        <taxon>Metazoa</taxon>
        <taxon>Chordata</taxon>
        <taxon>Craniata</taxon>
        <taxon>Vertebrata</taxon>
        <taxon>Euteleostomi</taxon>
        <taxon>Actinopterygii</taxon>
        <taxon>Neopterygii</taxon>
        <taxon>Teleostei</taxon>
        <taxon>Ostariophysi</taxon>
        <taxon>Gymnotiformes</taxon>
        <taxon>Gymnotoidei</taxon>
        <taxon>Gymnotidae</taxon>
        <taxon>Electrophorus</taxon>
    </lineage>
</organism>
<evidence type="ECO:0000259" key="7">
    <source>
        <dbReference type="PROSITE" id="PS50105"/>
    </source>
</evidence>
<name>A0AAD9E770_9TELE</name>
<dbReference type="SMART" id="SM00454">
    <property type="entry name" value="SAM"/>
    <property type="match status" value="3"/>
</dbReference>
<dbReference type="FunFam" id="1.10.150.50:FF:000007">
    <property type="entry name" value="Liprin-beta-1 isoform 1"/>
    <property type="match status" value="1"/>
</dbReference>
<feature type="compositionally biased region" description="Basic and acidic residues" evidence="6">
    <location>
        <begin position="544"/>
        <end position="559"/>
    </location>
</feature>
<evidence type="ECO:0000256" key="3">
    <source>
        <dbReference type="ARBA" id="ARBA00022737"/>
    </source>
</evidence>
<dbReference type="GO" id="GO:0005829">
    <property type="term" value="C:cytosol"/>
    <property type="evidence" value="ECO:0007669"/>
    <property type="project" value="UniProtKB-ARBA"/>
</dbReference>
<feature type="region of interest" description="Disordered" evidence="6">
    <location>
        <begin position="999"/>
        <end position="1032"/>
    </location>
</feature>
<dbReference type="PANTHER" id="PTHR12587">
    <property type="entry name" value="LAR INTERACTING PROTEIN LIP -RELATED PROTEIN"/>
    <property type="match status" value="1"/>
</dbReference>
<sequence>MCCSRAVCEASPFLRSTPADTLGAAKSKRSKAVTELTNGLCELGSHIDVGSLQALQLAEELRLALELQEDGDRGREALRSRLPCSTSHALLEWLERGTVSSQSPSNNETHQERLERLEGDKESLVLQVSVLTEQVEAQGEKIRDLEASLEENSDKLLSTEEMLQQELLSRTSLETQKLDLMDEVSCLKLKLVSMEEEQDPAHRDDKQRKAECVVNVISELQEQMRKFQKEISTRIQEQRAQEAQEAQGARGEGGAPRQARDRSPDVGLGSSDAEDVGCRCGAAGDNVSLWTLGCGRKPLRLPFVLLGERRGRFSLLMARVSSLCCQQALLQELRVLKTKVDELESEKLQYDRTLKATKMEISELQQLLVSKDAEIKSLQNQLLSKGLFSSNSTERDLELQRLKAGIASLLTANNEKDRHIEELMALLDRVGMTKDTMVLSPGCVDSGSSEEDLRRPLKPRPLPRKAHSDIVHSGLQVSSAHGQSHCLPPGILPKDLDSKLTQKMLSASLEELQSRSRQKNRHVSNGSRYRTLPGKMPPLAPLITEREDSGVNLRKEKAGESAPSDLSDSPENKKSERGIRRLWGKIKRTQSGSFRADSLPHGDFKRRGVRSTTGPSVAHMGDTAQYACPFKATLSTESTALKATISSHCKSIDVNTPFSKWSCDQVCVWLEDYGLGQYIPMAKQWVSSGQTLLSASPHDFEKELGIKHPLHRKKLQLGLHAISSASSETSAKLDHVWVTRWLDDIGLPQYKDQFHEARVDGRMLQYLTVDDLLLLKVSSQLHHLSIKCAIRVLHANKFNPNCLKRRPGEESQPSPSEVMQWSNHRVMEWLRAVDLAEYAPNLRGSGVHGGLIILEQSFNEESLAVLLSIPPQKTLLRRHLATNFHSLVGAQAQRDKVHFLESPGYAPLSTTAKVRPKKLGFSGFGHLRKKRPDDSTDYVCPLEPLQDESLRNGTQQPRTDLGPVQDGDTEGREQILTARAAAMEIEALSESIDHLTVSAPSTLNRADTSSSDSRKETKETSGASVSPSTKDSLTLVKATRMDQAKNQAKAKPRILRILWSRSNNLSPTATFLFSDCVGVAAARTREYLAFADPENKFQPSPSALREIFLMTYLQRSSQLHLADTLTCTAMTPEQRVLLGADWVWAVLDLPSRNPKIQIAVQVLHVLQEPEANTTRSDAHVEILHLASTATVERTRAERLVGFCSAVGWSCFALFLFFGFGSDPGNICGLLSNNLHAAVGKCVRVDQTFVQSFFRGAKHFVTAAGMVQAVVSAEESAPLTMLVKFT</sequence>
<evidence type="ECO:0000256" key="4">
    <source>
        <dbReference type="ARBA" id="ARBA00023054"/>
    </source>
</evidence>
<keyword evidence="2" id="KW-0597">Phosphoprotein</keyword>
<dbReference type="CDD" id="cd09563">
    <property type="entry name" value="SAM_liprin-beta1_2_repeat1"/>
    <property type="match status" value="1"/>
</dbReference>
<dbReference type="InterPro" id="IPR027985">
    <property type="entry name" value="Rab15_effector"/>
</dbReference>
<dbReference type="FunFam" id="1.10.150.50:FF:000005">
    <property type="entry name" value="Liprin-beta-1 isoform 1"/>
    <property type="match status" value="1"/>
</dbReference>
<dbReference type="GO" id="GO:0001881">
    <property type="term" value="P:receptor recycling"/>
    <property type="evidence" value="ECO:0007669"/>
    <property type="project" value="InterPro"/>
</dbReference>
<dbReference type="GO" id="GO:0048786">
    <property type="term" value="C:presynaptic active zone"/>
    <property type="evidence" value="ECO:0007669"/>
    <property type="project" value="TreeGrafter"/>
</dbReference>
<keyword evidence="9" id="KW-1185">Reference proteome</keyword>
<dbReference type="Pfam" id="PF07647">
    <property type="entry name" value="SAM_2"/>
    <property type="match status" value="1"/>
</dbReference>
<feature type="compositionally biased region" description="Basic residues" evidence="6">
    <location>
        <begin position="456"/>
        <end position="465"/>
    </location>
</feature>
<evidence type="ECO:0000256" key="2">
    <source>
        <dbReference type="ARBA" id="ARBA00022553"/>
    </source>
</evidence>
<feature type="coiled-coil region" evidence="5">
    <location>
        <begin position="326"/>
        <end position="381"/>
    </location>
</feature>
<dbReference type="InterPro" id="IPR037618">
    <property type="entry name" value="LIPB1/2_SAM_2nd"/>
</dbReference>
<feature type="region of interest" description="Disordered" evidence="6">
    <location>
        <begin position="923"/>
        <end position="970"/>
    </location>
</feature>
<dbReference type="PROSITE" id="PS50105">
    <property type="entry name" value="SAM_DOMAIN"/>
    <property type="match status" value="3"/>
</dbReference>
<feature type="region of interest" description="Disordered" evidence="6">
    <location>
        <begin position="509"/>
        <end position="578"/>
    </location>
</feature>
<dbReference type="Gene3D" id="1.10.150.50">
    <property type="entry name" value="Transcription Factor, Ets-1"/>
    <property type="match status" value="3"/>
</dbReference>
<dbReference type="InterPro" id="IPR037619">
    <property type="entry name" value="LIPB1/2_SAM_3rd"/>
</dbReference>
<protein>
    <recommendedName>
        <fullName evidence="7">SAM domain-containing protein</fullName>
    </recommendedName>
</protein>
<comment type="similarity">
    <text evidence="1">Belongs to the liprin family. Liprin-beta subfamily.</text>
</comment>
<dbReference type="InterPro" id="IPR037617">
    <property type="entry name" value="LIPB1/2_SAM_1"/>
</dbReference>
<dbReference type="PANTHER" id="PTHR12587:SF18">
    <property type="entry name" value="LIPRIN-BETA-2"/>
    <property type="match status" value="1"/>
</dbReference>
<feature type="region of interest" description="Disordered" evidence="6">
    <location>
        <begin position="593"/>
        <end position="617"/>
    </location>
</feature>
<dbReference type="GO" id="GO:0007528">
    <property type="term" value="P:neuromuscular junction development"/>
    <property type="evidence" value="ECO:0007669"/>
    <property type="project" value="TreeGrafter"/>
</dbReference>
<feature type="compositionally biased region" description="Basic and acidic residues" evidence="6">
    <location>
        <begin position="231"/>
        <end position="242"/>
    </location>
</feature>
<keyword evidence="4 5" id="KW-0175">Coiled coil</keyword>
<accession>A0AAD9E770</accession>
<proteinExistence type="inferred from homology"/>
<feature type="region of interest" description="Disordered" evidence="6">
    <location>
        <begin position="441"/>
        <end position="465"/>
    </location>
</feature>
<dbReference type="InterPro" id="IPR013761">
    <property type="entry name" value="SAM/pointed_sf"/>
</dbReference>
<dbReference type="EMBL" id="JAROKS010000004">
    <property type="protein sequence ID" value="KAK1804587.1"/>
    <property type="molecule type" value="Genomic_DNA"/>
</dbReference>
<feature type="domain" description="SAM" evidence="7">
    <location>
        <begin position="661"/>
        <end position="725"/>
    </location>
</feature>
<dbReference type="SUPFAM" id="SSF47769">
    <property type="entry name" value="SAM/Pointed domain"/>
    <property type="match status" value="3"/>
</dbReference>
<feature type="compositionally biased region" description="Polar residues" evidence="6">
    <location>
        <begin position="1020"/>
        <end position="1032"/>
    </location>
</feature>
<dbReference type="Proteomes" id="UP001239994">
    <property type="component" value="Unassembled WGS sequence"/>
</dbReference>
<feature type="compositionally biased region" description="Polar residues" evidence="6">
    <location>
        <begin position="999"/>
        <end position="1011"/>
    </location>
</feature>
<dbReference type="InterPro" id="IPR001660">
    <property type="entry name" value="SAM"/>
</dbReference>
<evidence type="ECO:0000256" key="5">
    <source>
        <dbReference type="SAM" id="Coils"/>
    </source>
</evidence>
<feature type="domain" description="SAM" evidence="7">
    <location>
        <begin position="738"/>
        <end position="796"/>
    </location>
</feature>
<feature type="region of interest" description="Disordered" evidence="6">
    <location>
        <begin position="231"/>
        <end position="272"/>
    </location>
</feature>
<reference evidence="8" key="1">
    <citation type="submission" date="2023-03" db="EMBL/GenBank/DDBJ databases">
        <title>Electrophorus voltai genome.</title>
        <authorList>
            <person name="Bian C."/>
        </authorList>
    </citation>
    <scope>NUCLEOTIDE SEQUENCE</scope>
    <source>
        <strain evidence="8">CB-2022</strain>
        <tissue evidence="8">Muscle</tissue>
    </source>
</reference>
<dbReference type="Pfam" id="PF00536">
    <property type="entry name" value="SAM_1"/>
    <property type="match status" value="2"/>
</dbReference>
<dbReference type="InterPro" id="IPR058914">
    <property type="entry name" value="LIPB1/2_CC"/>
</dbReference>
<keyword evidence="3" id="KW-0677">Repeat</keyword>
<comment type="caution">
    <text evidence="8">The sequence shown here is derived from an EMBL/GenBank/DDBJ whole genome shotgun (WGS) entry which is preliminary data.</text>
</comment>
<evidence type="ECO:0000313" key="8">
    <source>
        <dbReference type="EMBL" id="KAK1804587.1"/>
    </source>
</evidence>
<dbReference type="CDD" id="cd09566">
    <property type="entry name" value="SAM_liprin-beta1_2_repeat2"/>
    <property type="match status" value="1"/>
</dbReference>